<dbReference type="EMBL" id="LNXW01000014">
    <property type="protein sequence ID" value="KTC78484.1"/>
    <property type="molecule type" value="Genomic_DNA"/>
</dbReference>
<proteinExistence type="predicted"/>
<dbReference type="Proteomes" id="UP000054921">
    <property type="component" value="Unassembled WGS sequence"/>
</dbReference>
<dbReference type="STRING" id="28084.Lche_3273"/>
<organism evidence="1 2">
    <name type="scientific">Legionella cherrii</name>
    <dbReference type="NCBI Taxonomy" id="28084"/>
    <lineage>
        <taxon>Bacteria</taxon>
        <taxon>Pseudomonadati</taxon>
        <taxon>Pseudomonadota</taxon>
        <taxon>Gammaproteobacteria</taxon>
        <taxon>Legionellales</taxon>
        <taxon>Legionellaceae</taxon>
        <taxon>Legionella</taxon>
    </lineage>
</organism>
<dbReference type="RefSeq" id="WP_058388323.1">
    <property type="nucleotide sequence ID" value="NZ_LNXW01000014.1"/>
</dbReference>
<sequence>MKDNTLQISAFKDIVFFILEPVKNNLGIHVNYVKNAEEAHHDLRDHRSDIVFMSYDDTLSMALQDKYTDIAAIMPVHGGILDLCGTIDLKKDVIITGIDTPTGYARLLKSYLKHIYPQDFDKFDWVLAGATNIRFEKLKECSLDITLLNPPFSYDPIITKIMNMYDFISEYQGVVMNVNQSNLQDPSQRVKIKNFIHNFHQRITGLKNDSEKSISELASFYRISLSEAKLIYARLWQPDGLSQTSRFEEMRLVHTENIFSQDTGIKIPAKRTWLY</sequence>
<accession>A0A0W0S5Y0</accession>
<reference evidence="1 2" key="1">
    <citation type="submission" date="2015-11" db="EMBL/GenBank/DDBJ databases">
        <title>Genomic analysis of 38 Legionella species identifies large and diverse effector repertoires.</title>
        <authorList>
            <person name="Burstein D."/>
            <person name="Amaro F."/>
            <person name="Zusman T."/>
            <person name="Lifshitz Z."/>
            <person name="Cohen O."/>
            <person name="Gilbert J.A."/>
            <person name="Pupko T."/>
            <person name="Shuman H.A."/>
            <person name="Segal G."/>
        </authorList>
    </citation>
    <scope>NUCLEOTIDE SEQUENCE [LARGE SCALE GENOMIC DNA]</scope>
    <source>
        <strain evidence="1 2">ORW</strain>
    </source>
</reference>
<evidence type="ECO:0000313" key="1">
    <source>
        <dbReference type="EMBL" id="KTC78484.1"/>
    </source>
</evidence>
<evidence type="ECO:0000313" key="2">
    <source>
        <dbReference type="Proteomes" id="UP000054921"/>
    </source>
</evidence>
<gene>
    <name evidence="1" type="ORF">Lche_3273</name>
</gene>
<comment type="caution">
    <text evidence="1">The sequence shown here is derived from an EMBL/GenBank/DDBJ whole genome shotgun (WGS) entry which is preliminary data.</text>
</comment>
<dbReference type="OrthoDB" id="7063437at2"/>
<protein>
    <submittedName>
        <fullName evidence="1">Uncharacterized protein</fullName>
    </submittedName>
</protein>
<dbReference type="AlphaFoldDB" id="A0A0W0S5Y0"/>
<dbReference type="PATRIC" id="fig|28084.5.peg.3551"/>
<name>A0A0W0S5Y0_9GAMM</name>